<dbReference type="OrthoDB" id="1929632at2"/>
<sequence length="191" mass="21348">MPYPEKLKKSLQKLAADEALIQRIYAGYDDLKDNSPKPVKTVFLRRAMAILDQNLSFEKRCEIIEPCACCLHGTREQSVKGFIQSIAGQRLPLAEKVRALRAARPFDNHTVLNEDGTISDGVYYQDGTGYRCACPGINHDPSDESISATYCLCYAGHFRHHLQNALQLKLRTQKIASSALASLGKKPRLQL</sequence>
<keyword evidence="2" id="KW-1185">Reference proteome</keyword>
<gene>
    <name evidence="1" type="ORF">EDC14_10148</name>
</gene>
<protein>
    <submittedName>
        <fullName evidence="1">Uncharacterized protein</fullName>
    </submittedName>
</protein>
<name>A0A4R1RN42_HYDET</name>
<evidence type="ECO:0000313" key="1">
    <source>
        <dbReference type="EMBL" id="TCL67320.1"/>
    </source>
</evidence>
<reference evidence="1 2" key="1">
    <citation type="submission" date="2019-03" db="EMBL/GenBank/DDBJ databases">
        <title>Genomic Encyclopedia of Type Strains, Phase IV (KMG-IV): sequencing the most valuable type-strain genomes for metagenomic binning, comparative biology and taxonomic classification.</title>
        <authorList>
            <person name="Goeker M."/>
        </authorList>
    </citation>
    <scope>NUCLEOTIDE SEQUENCE [LARGE SCALE GENOMIC DNA]</scope>
    <source>
        <strain evidence="1 2">LX-B</strain>
    </source>
</reference>
<accession>A0A4R1RN42</accession>
<dbReference type="Proteomes" id="UP000295008">
    <property type="component" value="Unassembled WGS sequence"/>
</dbReference>
<evidence type="ECO:0000313" key="2">
    <source>
        <dbReference type="Proteomes" id="UP000295008"/>
    </source>
</evidence>
<dbReference type="RefSeq" id="WP_132014584.1">
    <property type="nucleotide sequence ID" value="NZ_SLUN01000014.1"/>
</dbReference>
<organism evidence="1 2">
    <name type="scientific">Hydrogenispora ethanolica</name>
    <dbReference type="NCBI Taxonomy" id="1082276"/>
    <lineage>
        <taxon>Bacteria</taxon>
        <taxon>Bacillati</taxon>
        <taxon>Bacillota</taxon>
        <taxon>Hydrogenispora</taxon>
    </lineage>
</organism>
<dbReference type="EMBL" id="SLUN01000014">
    <property type="protein sequence ID" value="TCL67320.1"/>
    <property type="molecule type" value="Genomic_DNA"/>
</dbReference>
<proteinExistence type="predicted"/>
<comment type="caution">
    <text evidence="1">The sequence shown here is derived from an EMBL/GenBank/DDBJ whole genome shotgun (WGS) entry which is preliminary data.</text>
</comment>
<dbReference type="AlphaFoldDB" id="A0A4R1RN42"/>